<dbReference type="CDD" id="cd00590">
    <property type="entry name" value="RRM_SF"/>
    <property type="match status" value="1"/>
</dbReference>
<dbReference type="EMBL" id="KN831945">
    <property type="protein sequence ID" value="KIO14192.1"/>
    <property type="molecule type" value="Genomic_DNA"/>
</dbReference>
<dbReference type="HOGENOM" id="CLU_051381_0_0_1"/>
<keyword evidence="1 2" id="KW-0694">RNA-binding</keyword>
<protein>
    <recommendedName>
        <fullName evidence="3">RRM domain-containing protein</fullName>
    </recommendedName>
</protein>
<dbReference type="Gene3D" id="3.30.70.330">
    <property type="match status" value="2"/>
</dbReference>
<evidence type="ECO:0000313" key="5">
    <source>
        <dbReference type="Proteomes" id="UP000054217"/>
    </source>
</evidence>
<dbReference type="PROSITE" id="PS50102">
    <property type="entry name" value="RRM"/>
    <property type="match status" value="2"/>
</dbReference>
<keyword evidence="5" id="KW-1185">Reference proteome</keyword>
<dbReference type="STRING" id="870435.A0A0C3KXC7"/>
<dbReference type="AlphaFoldDB" id="A0A0C3KXC7"/>
<dbReference type="InParanoid" id="A0A0C3KXC7"/>
<feature type="domain" description="RRM" evidence="3">
    <location>
        <begin position="29"/>
        <end position="106"/>
    </location>
</feature>
<accession>A0A0C3KXC7</accession>
<evidence type="ECO:0000256" key="2">
    <source>
        <dbReference type="PROSITE-ProRule" id="PRU00176"/>
    </source>
</evidence>
<proteinExistence type="predicted"/>
<dbReference type="GO" id="GO:0005634">
    <property type="term" value="C:nucleus"/>
    <property type="evidence" value="ECO:0007669"/>
    <property type="project" value="TreeGrafter"/>
</dbReference>
<dbReference type="SUPFAM" id="SSF54928">
    <property type="entry name" value="RNA-binding domain, RBD"/>
    <property type="match status" value="1"/>
</dbReference>
<dbReference type="InterPro" id="IPR000504">
    <property type="entry name" value="RRM_dom"/>
</dbReference>
<dbReference type="SMART" id="SM00360">
    <property type="entry name" value="RRM"/>
    <property type="match status" value="2"/>
</dbReference>
<feature type="domain" description="RRM" evidence="3">
    <location>
        <begin position="154"/>
        <end position="235"/>
    </location>
</feature>
<dbReference type="InterPro" id="IPR050502">
    <property type="entry name" value="Euk_RNA-bind_prot"/>
</dbReference>
<dbReference type="GO" id="GO:0003729">
    <property type="term" value="F:mRNA binding"/>
    <property type="evidence" value="ECO:0007669"/>
    <property type="project" value="TreeGrafter"/>
</dbReference>
<name>A0A0C3KXC7_PISTI</name>
<dbReference type="Pfam" id="PF00076">
    <property type="entry name" value="RRM_1"/>
    <property type="match status" value="2"/>
</dbReference>
<reference evidence="4 5" key="1">
    <citation type="submission" date="2014-04" db="EMBL/GenBank/DDBJ databases">
        <authorList>
            <consortium name="DOE Joint Genome Institute"/>
            <person name="Kuo A."/>
            <person name="Kohler A."/>
            <person name="Costa M.D."/>
            <person name="Nagy L.G."/>
            <person name="Floudas D."/>
            <person name="Copeland A."/>
            <person name="Barry K.W."/>
            <person name="Cichocki N."/>
            <person name="Veneault-Fourrey C."/>
            <person name="LaButti K."/>
            <person name="Lindquist E.A."/>
            <person name="Lipzen A."/>
            <person name="Lundell T."/>
            <person name="Morin E."/>
            <person name="Murat C."/>
            <person name="Sun H."/>
            <person name="Tunlid A."/>
            <person name="Henrissat B."/>
            <person name="Grigoriev I.V."/>
            <person name="Hibbett D.S."/>
            <person name="Martin F."/>
            <person name="Nordberg H.P."/>
            <person name="Cantor M.N."/>
            <person name="Hua S.X."/>
        </authorList>
    </citation>
    <scope>NUCLEOTIDE SEQUENCE [LARGE SCALE GENOMIC DNA]</scope>
    <source>
        <strain evidence="4 5">Marx 270</strain>
    </source>
</reference>
<dbReference type="OrthoDB" id="6159137at2759"/>
<gene>
    <name evidence="4" type="ORF">M404DRAFT_992448</name>
</gene>
<dbReference type="PANTHER" id="PTHR48025">
    <property type="entry name" value="OS02G0815200 PROTEIN"/>
    <property type="match status" value="1"/>
</dbReference>
<dbReference type="PANTHER" id="PTHR48025:SF1">
    <property type="entry name" value="RRM DOMAIN-CONTAINING PROTEIN"/>
    <property type="match status" value="1"/>
</dbReference>
<dbReference type="InterPro" id="IPR035979">
    <property type="entry name" value="RBD_domain_sf"/>
</dbReference>
<organism evidence="4 5">
    <name type="scientific">Pisolithus tinctorius Marx 270</name>
    <dbReference type="NCBI Taxonomy" id="870435"/>
    <lineage>
        <taxon>Eukaryota</taxon>
        <taxon>Fungi</taxon>
        <taxon>Dikarya</taxon>
        <taxon>Basidiomycota</taxon>
        <taxon>Agaricomycotina</taxon>
        <taxon>Agaricomycetes</taxon>
        <taxon>Agaricomycetidae</taxon>
        <taxon>Boletales</taxon>
        <taxon>Sclerodermatineae</taxon>
        <taxon>Pisolithaceae</taxon>
        <taxon>Pisolithus</taxon>
    </lineage>
</organism>
<reference evidence="5" key="2">
    <citation type="submission" date="2015-01" db="EMBL/GenBank/DDBJ databases">
        <title>Evolutionary Origins and Diversification of the Mycorrhizal Mutualists.</title>
        <authorList>
            <consortium name="DOE Joint Genome Institute"/>
            <consortium name="Mycorrhizal Genomics Consortium"/>
            <person name="Kohler A."/>
            <person name="Kuo A."/>
            <person name="Nagy L.G."/>
            <person name="Floudas D."/>
            <person name="Copeland A."/>
            <person name="Barry K.W."/>
            <person name="Cichocki N."/>
            <person name="Veneault-Fourrey C."/>
            <person name="LaButti K."/>
            <person name="Lindquist E.A."/>
            <person name="Lipzen A."/>
            <person name="Lundell T."/>
            <person name="Morin E."/>
            <person name="Murat C."/>
            <person name="Riley R."/>
            <person name="Ohm R."/>
            <person name="Sun H."/>
            <person name="Tunlid A."/>
            <person name="Henrissat B."/>
            <person name="Grigoriev I.V."/>
            <person name="Hibbett D.S."/>
            <person name="Martin F."/>
        </authorList>
    </citation>
    <scope>NUCLEOTIDE SEQUENCE [LARGE SCALE GENOMIC DNA]</scope>
    <source>
        <strain evidence="5">Marx 270</strain>
    </source>
</reference>
<dbReference type="InterPro" id="IPR012677">
    <property type="entry name" value="Nucleotide-bd_a/b_plait_sf"/>
</dbReference>
<sequence length="349" mass="38494">MFGFYSGSSRLSKSCVQLHDAKTDGDTRRNLYVLGLPLDLTKSEFVDIFASFGTVTHAVILATVDSSSRRRGFIVMSTHGEARAAMNALSRTQIRGHVLDVSWAVVQRSRGFLDGGDRSLMLSTTLPSPTMGLDTNQPNELLGICSAFTDHPTSRLLVSNLPTLLFTQVSDLQPLFYPFGSIKKLGILPCLHDAVEMSTAAVVEYFDVSSAREAKEALQSQRYAGHTIEVRYVFDNPPVADNQVNPSTSRPTLVPSQAVQRHLNPFATPFPDPKHSLVTHFERPQLDFPSRATLGTPAVTPPLAPNHFPRHASDTIYRLNPTTGLNWNQERTTLPLSLNRVNDTHPFVT</sequence>
<evidence type="ECO:0000259" key="3">
    <source>
        <dbReference type="PROSITE" id="PS50102"/>
    </source>
</evidence>
<evidence type="ECO:0000313" key="4">
    <source>
        <dbReference type="EMBL" id="KIO14192.1"/>
    </source>
</evidence>
<evidence type="ECO:0000256" key="1">
    <source>
        <dbReference type="ARBA" id="ARBA00022884"/>
    </source>
</evidence>
<dbReference type="Proteomes" id="UP000054217">
    <property type="component" value="Unassembled WGS sequence"/>
</dbReference>